<reference evidence="6" key="3">
    <citation type="submission" date="2021-02" db="UniProtKB">
        <authorList>
            <consortium name="EnsemblMetazoa"/>
        </authorList>
    </citation>
    <scope>IDENTIFICATION</scope>
    <source>
        <strain evidence="6">USDA</strain>
    </source>
</reference>
<dbReference type="RefSeq" id="XP_002430633.1">
    <property type="nucleotide sequence ID" value="XM_002430588.1"/>
</dbReference>
<organism>
    <name type="scientific">Pediculus humanus subsp. corporis</name>
    <name type="common">Body louse</name>
    <dbReference type="NCBI Taxonomy" id="121224"/>
    <lineage>
        <taxon>Eukaryota</taxon>
        <taxon>Metazoa</taxon>
        <taxon>Ecdysozoa</taxon>
        <taxon>Arthropoda</taxon>
        <taxon>Hexapoda</taxon>
        <taxon>Insecta</taxon>
        <taxon>Pterygota</taxon>
        <taxon>Neoptera</taxon>
        <taxon>Paraneoptera</taxon>
        <taxon>Psocodea</taxon>
        <taxon>Troctomorpha</taxon>
        <taxon>Phthiraptera</taxon>
        <taxon>Anoplura</taxon>
        <taxon>Pediculidae</taxon>
        <taxon>Pediculus</taxon>
    </lineage>
</organism>
<dbReference type="HOGENOM" id="CLU_1191135_0_0_1"/>
<evidence type="ECO:0000313" key="6">
    <source>
        <dbReference type="EnsemblMetazoa" id="PHUM492240-PA"/>
    </source>
</evidence>
<dbReference type="InterPro" id="IPR000618">
    <property type="entry name" value="Insect_cuticle"/>
</dbReference>
<dbReference type="GO" id="GO:0042302">
    <property type="term" value="F:structural constituent of cuticle"/>
    <property type="evidence" value="ECO:0007669"/>
    <property type="project" value="UniProtKB-UniRule"/>
</dbReference>
<keyword evidence="1 2" id="KW-0193">Cuticle</keyword>
<evidence type="ECO:0000313" key="7">
    <source>
        <dbReference type="Proteomes" id="UP000009046"/>
    </source>
</evidence>
<gene>
    <name evidence="6" type="primary">8235871</name>
    <name evidence="5" type="ORF">Phum_PHUM492240</name>
</gene>
<keyword evidence="4" id="KW-0812">Transmembrane</keyword>
<keyword evidence="4" id="KW-1133">Transmembrane helix</keyword>
<evidence type="ECO:0000256" key="4">
    <source>
        <dbReference type="SAM" id="Phobius"/>
    </source>
</evidence>
<dbReference type="VEuPathDB" id="VectorBase:PHUM492240"/>
<dbReference type="Pfam" id="PF00379">
    <property type="entry name" value="Chitin_bind_4"/>
    <property type="match status" value="1"/>
</dbReference>
<feature type="compositionally biased region" description="Basic and acidic residues" evidence="3">
    <location>
        <begin position="139"/>
        <end position="150"/>
    </location>
</feature>
<reference evidence="5" key="2">
    <citation type="submission" date="2007-04" db="EMBL/GenBank/DDBJ databases">
        <title>The genome of the human body louse.</title>
        <authorList>
            <consortium name="The Human Body Louse Genome Consortium"/>
            <person name="Kirkness E."/>
            <person name="Walenz B."/>
            <person name="Hass B."/>
            <person name="Bruggner R."/>
            <person name="Strausberg R."/>
        </authorList>
    </citation>
    <scope>NUCLEOTIDE SEQUENCE</scope>
    <source>
        <strain evidence="5">USDA</strain>
    </source>
</reference>
<dbReference type="AlphaFoldDB" id="E0VWY9"/>
<dbReference type="OrthoDB" id="10071059at2759"/>
<dbReference type="Proteomes" id="UP000009046">
    <property type="component" value="Unassembled WGS sequence"/>
</dbReference>
<accession>E0VWY9</accession>
<dbReference type="KEGG" id="phu:Phum_PHUM492240"/>
<reference evidence="5" key="1">
    <citation type="submission" date="2007-04" db="EMBL/GenBank/DDBJ databases">
        <title>Annotation of Pediculus humanus corporis strain USDA.</title>
        <authorList>
            <person name="Kirkness E."/>
            <person name="Hannick L."/>
            <person name="Hass B."/>
            <person name="Bruggner R."/>
            <person name="Lawson D."/>
            <person name="Bidwell S."/>
            <person name="Joardar V."/>
            <person name="Caler E."/>
            <person name="Walenz B."/>
            <person name="Inman J."/>
            <person name="Schobel S."/>
            <person name="Galinsky K."/>
            <person name="Amedeo P."/>
            <person name="Strausberg R."/>
        </authorList>
    </citation>
    <scope>NUCLEOTIDE SEQUENCE</scope>
    <source>
        <strain evidence="5">USDA</strain>
    </source>
</reference>
<dbReference type="EMBL" id="DS235824">
    <property type="protein sequence ID" value="EEB17895.1"/>
    <property type="molecule type" value="Genomic_DNA"/>
</dbReference>
<dbReference type="OMA" id="FIESFYI"/>
<dbReference type="PANTHER" id="PTHR12236:SF95">
    <property type="entry name" value="CUTICULAR PROTEIN 76BD, ISOFORM C-RELATED"/>
    <property type="match status" value="1"/>
</dbReference>
<feature type="region of interest" description="Disordered" evidence="3">
    <location>
        <begin position="139"/>
        <end position="163"/>
    </location>
</feature>
<dbReference type="PROSITE" id="PS00233">
    <property type="entry name" value="CHIT_BIND_RR_1"/>
    <property type="match status" value="1"/>
</dbReference>
<proteinExistence type="predicted"/>
<keyword evidence="7" id="KW-1185">Reference proteome</keyword>
<evidence type="ECO:0000256" key="3">
    <source>
        <dbReference type="SAM" id="MobiDB-lite"/>
    </source>
</evidence>
<dbReference type="eggNOG" id="ENOG502S21C">
    <property type="taxonomic scope" value="Eukaryota"/>
</dbReference>
<dbReference type="EnsemblMetazoa" id="PHUM492240-RA">
    <property type="protein sequence ID" value="PHUM492240-PA"/>
    <property type="gene ID" value="PHUM492240"/>
</dbReference>
<keyword evidence="4" id="KW-0472">Membrane</keyword>
<evidence type="ECO:0000313" key="5">
    <source>
        <dbReference type="EMBL" id="EEB17895.1"/>
    </source>
</evidence>
<protein>
    <submittedName>
        <fullName evidence="5 6">Cutile protein, putative</fullName>
    </submittedName>
</protein>
<dbReference type="InParanoid" id="E0VWY9"/>
<dbReference type="CTD" id="8235871"/>
<dbReference type="GeneID" id="8235871"/>
<dbReference type="InterPro" id="IPR051217">
    <property type="entry name" value="Insect_Cuticle_Struc_Prot"/>
</dbReference>
<dbReference type="PRINTS" id="PR00947">
    <property type="entry name" value="CUTICLE"/>
</dbReference>
<dbReference type="PROSITE" id="PS51155">
    <property type="entry name" value="CHIT_BIND_RR_2"/>
    <property type="match status" value="1"/>
</dbReference>
<dbReference type="GO" id="GO:0005615">
    <property type="term" value="C:extracellular space"/>
    <property type="evidence" value="ECO:0007669"/>
    <property type="project" value="TreeGrafter"/>
</dbReference>
<feature type="transmembrane region" description="Helical" evidence="4">
    <location>
        <begin position="34"/>
        <end position="52"/>
    </location>
</feature>
<evidence type="ECO:0000256" key="1">
    <source>
        <dbReference type="ARBA" id="ARBA00022460"/>
    </source>
</evidence>
<evidence type="ECO:0000256" key="2">
    <source>
        <dbReference type="PROSITE-ProRule" id="PRU00497"/>
    </source>
</evidence>
<dbReference type="InterPro" id="IPR031311">
    <property type="entry name" value="CHIT_BIND_RR_consensus"/>
</dbReference>
<name>E0VWY9_PEDHC</name>
<sequence length="233" mass="24849">MQRVTVKENDQGGKKISLQQRCNTSVNMEGSWKLVLFAAFVAVASAGVVGTYHSAPAYATYSAAPAVARVASYSAAPAVAVHAAPAVATVHAAPAVAAVHAAPVAAVHAAPAVAVHAEEYDPNPSYSYAYDVQDHLTGDSKSQHETRQGDVVKGSYSLTEPDGSRRTVEYTADPHNGFNAVVHREPAILISKAFLSKISCTRSFIESFYISVEKVFWCLNLCVLQCFSICYIL</sequence>
<dbReference type="EMBL" id="AAZO01005954">
    <property type="status" value="NOT_ANNOTATED_CDS"/>
    <property type="molecule type" value="Genomic_DNA"/>
</dbReference>
<dbReference type="PANTHER" id="PTHR12236">
    <property type="entry name" value="STRUCTURAL CONTITUENT OF CUTICLE"/>
    <property type="match status" value="1"/>
</dbReference>
<dbReference type="GO" id="GO:0031012">
    <property type="term" value="C:extracellular matrix"/>
    <property type="evidence" value="ECO:0007669"/>
    <property type="project" value="TreeGrafter"/>
</dbReference>